<dbReference type="eggNOG" id="KOG4585">
    <property type="taxonomic scope" value="Eukaryota"/>
</dbReference>
<dbReference type="OMA" id="ITHQSFV"/>
<dbReference type="PANTHER" id="PTHR22930">
    <property type="match status" value="1"/>
</dbReference>
<sequence length="294" mass="33787">EPCMISFQTGEKWMQELLNGHEKCCFNMFRMTQRTFSLLCMDFEKVSLFVFTLSKGASNRDVQERFQHSNEIVSRIFKEVLDAMGGLTRSNDLKNIKIIKNEIKHTLNLSFQDCVGAIDGTHIDVIIYEENQLHYRGMKMTPTVNVLAACDSDLLFTCVLSGITHQSFVVQIQEGREIFNRAHSSLKSCIERAFGIIKVQWKILVKISIYSSQDQNRIICDAFALHNYIRLSKVLDPTFKVIDGDPNFIPPEAFLDFECISIQEVDRMGTNEMTKVHNDITTSLMATRRQHRVS</sequence>
<dbReference type="Gramene" id="KJB82345">
    <property type="protein sequence ID" value="KJB82345"/>
    <property type="gene ID" value="B456_013G191100"/>
</dbReference>
<dbReference type="STRING" id="29730.A0A0D2W7G1"/>
<keyword evidence="3" id="KW-1185">Reference proteome</keyword>
<feature type="domain" description="DUF8040" evidence="1">
    <location>
        <begin position="44"/>
        <end position="84"/>
    </location>
</feature>
<evidence type="ECO:0000313" key="2">
    <source>
        <dbReference type="EMBL" id="KJB82345.1"/>
    </source>
</evidence>
<protein>
    <recommendedName>
        <fullName evidence="1">DUF8040 domain-containing protein</fullName>
    </recommendedName>
</protein>
<feature type="non-terminal residue" evidence="2">
    <location>
        <position position="1"/>
    </location>
</feature>
<dbReference type="Pfam" id="PF26138">
    <property type="entry name" value="DUF8040"/>
    <property type="match status" value="1"/>
</dbReference>
<dbReference type="EMBL" id="CM001752">
    <property type="protein sequence ID" value="KJB82345.1"/>
    <property type="molecule type" value="Genomic_DNA"/>
</dbReference>
<name>A0A0D2W7G1_GOSRA</name>
<dbReference type="Proteomes" id="UP000032304">
    <property type="component" value="Chromosome 13"/>
</dbReference>
<evidence type="ECO:0000259" key="1">
    <source>
        <dbReference type="Pfam" id="PF26138"/>
    </source>
</evidence>
<dbReference type="AlphaFoldDB" id="A0A0D2W7G1"/>
<reference evidence="2 3" key="1">
    <citation type="journal article" date="2012" name="Nature">
        <title>Repeated polyploidization of Gossypium genomes and the evolution of spinnable cotton fibres.</title>
        <authorList>
            <person name="Paterson A.H."/>
            <person name="Wendel J.F."/>
            <person name="Gundlach H."/>
            <person name="Guo H."/>
            <person name="Jenkins J."/>
            <person name="Jin D."/>
            <person name="Llewellyn D."/>
            <person name="Showmaker K.C."/>
            <person name="Shu S."/>
            <person name="Udall J."/>
            <person name="Yoo M.J."/>
            <person name="Byers R."/>
            <person name="Chen W."/>
            <person name="Doron-Faigenboim A."/>
            <person name="Duke M.V."/>
            <person name="Gong L."/>
            <person name="Grimwood J."/>
            <person name="Grover C."/>
            <person name="Grupp K."/>
            <person name="Hu G."/>
            <person name="Lee T.H."/>
            <person name="Li J."/>
            <person name="Lin L."/>
            <person name="Liu T."/>
            <person name="Marler B.S."/>
            <person name="Page J.T."/>
            <person name="Roberts A.W."/>
            <person name="Romanel E."/>
            <person name="Sanders W.S."/>
            <person name="Szadkowski E."/>
            <person name="Tan X."/>
            <person name="Tang H."/>
            <person name="Xu C."/>
            <person name="Wang J."/>
            <person name="Wang Z."/>
            <person name="Zhang D."/>
            <person name="Zhang L."/>
            <person name="Ashrafi H."/>
            <person name="Bedon F."/>
            <person name="Bowers J.E."/>
            <person name="Brubaker C.L."/>
            <person name="Chee P.W."/>
            <person name="Das S."/>
            <person name="Gingle A.R."/>
            <person name="Haigler C.H."/>
            <person name="Harker D."/>
            <person name="Hoffmann L.V."/>
            <person name="Hovav R."/>
            <person name="Jones D.C."/>
            <person name="Lemke C."/>
            <person name="Mansoor S."/>
            <person name="ur Rahman M."/>
            <person name="Rainville L.N."/>
            <person name="Rambani A."/>
            <person name="Reddy U.K."/>
            <person name="Rong J.K."/>
            <person name="Saranga Y."/>
            <person name="Scheffler B.E."/>
            <person name="Scheffler J.A."/>
            <person name="Stelly D.M."/>
            <person name="Triplett B.A."/>
            <person name="Van Deynze A."/>
            <person name="Vaslin M.F."/>
            <person name="Waghmare V.N."/>
            <person name="Walford S.A."/>
            <person name="Wright R.J."/>
            <person name="Zaki E.A."/>
            <person name="Zhang T."/>
            <person name="Dennis E.S."/>
            <person name="Mayer K.F."/>
            <person name="Peterson D.G."/>
            <person name="Rokhsar D.S."/>
            <person name="Wang X."/>
            <person name="Schmutz J."/>
        </authorList>
    </citation>
    <scope>NUCLEOTIDE SEQUENCE [LARGE SCALE GENOMIC DNA]</scope>
</reference>
<gene>
    <name evidence="2" type="ORF">B456_013G191100</name>
</gene>
<dbReference type="PANTHER" id="PTHR22930:SF221">
    <property type="entry name" value="NUCLEASE HARBI1"/>
    <property type="match status" value="1"/>
</dbReference>
<organism evidence="2 3">
    <name type="scientific">Gossypium raimondii</name>
    <name type="common">Peruvian cotton</name>
    <name type="synonym">Gossypium klotzschianum subsp. raimondii</name>
    <dbReference type="NCBI Taxonomy" id="29730"/>
    <lineage>
        <taxon>Eukaryota</taxon>
        <taxon>Viridiplantae</taxon>
        <taxon>Streptophyta</taxon>
        <taxon>Embryophyta</taxon>
        <taxon>Tracheophyta</taxon>
        <taxon>Spermatophyta</taxon>
        <taxon>Magnoliopsida</taxon>
        <taxon>eudicotyledons</taxon>
        <taxon>Gunneridae</taxon>
        <taxon>Pentapetalae</taxon>
        <taxon>rosids</taxon>
        <taxon>malvids</taxon>
        <taxon>Malvales</taxon>
        <taxon>Malvaceae</taxon>
        <taxon>Malvoideae</taxon>
        <taxon>Gossypium</taxon>
    </lineage>
</organism>
<accession>A0A0D2W7G1</accession>
<dbReference type="InterPro" id="IPR045249">
    <property type="entry name" value="HARBI1-like"/>
</dbReference>
<proteinExistence type="predicted"/>
<evidence type="ECO:0000313" key="3">
    <source>
        <dbReference type="Proteomes" id="UP000032304"/>
    </source>
</evidence>
<dbReference type="InterPro" id="IPR058353">
    <property type="entry name" value="DUF8040"/>
</dbReference>